<organism evidence="1 2">
    <name type="scientific">Romanomermis culicivorax</name>
    <name type="common">Nematode worm</name>
    <dbReference type="NCBI Taxonomy" id="13658"/>
    <lineage>
        <taxon>Eukaryota</taxon>
        <taxon>Metazoa</taxon>
        <taxon>Ecdysozoa</taxon>
        <taxon>Nematoda</taxon>
        <taxon>Enoplea</taxon>
        <taxon>Dorylaimia</taxon>
        <taxon>Mermithida</taxon>
        <taxon>Mermithoidea</taxon>
        <taxon>Mermithidae</taxon>
        <taxon>Romanomermis</taxon>
    </lineage>
</organism>
<accession>A0A915KVF3</accession>
<evidence type="ECO:0000313" key="1">
    <source>
        <dbReference type="Proteomes" id="UP000887565"/>
    </source>
</evidence>
<sequence>MAPSATLILPRIGSWSDCLLKAPLTNPEDNTENWAPVSMSTCALMAPSLIGIWKALVEAYLRTKVFDDSIRLSIWQMDEQMWHGSQKAWPVAFQQMILWLTIRVADAISLEGMTMLAVEVD</sequence>
<proteinExistence type="predicted"/>
<dbReference type="AlphaFoldDB" id="A0A915KVF3"/>
<reference evidence="2" key="1">
    <citation type="submission" date="2022-11" db="UniProtKB">
        <authorList>
            <consortium name="WormBaseParasite"/>
        </authorList>
    </citation>
    <scope>IDENTIFICATION</scope>
</reference>
<dbReference type="Proteomes" id="UP000887565">
    <property type="component" value="Unplaced"/>
</dbReference>
<protein>
    <submittedName>
        <fullName evidence="2">Uncharacterized protein</fullName>
    </submittedName>
</protein>
<dbReference type="WBParaSite" id="nRc.2.0.1.t42775-RA">
    <property type="protein sequence ID" value="nRc.2.0.1.t42775-RA"/>
    <property type="gene ID" value="nRc.2.0.1.g42775"/>
</dbReference>
<keyword evidence="1" id="KW-1185">Reference proteome</keyword>
<name>A0A915KVF3_ROMCU</name>
<evidence type="ECO:0000313" key="2">
    <source>
        <dbReference type="WBParaSite" id="nRc.2.0.1.t42775-RA"/>
    </source>
</evidence>